<feature type="region of interest" description="Disordered" evidence="1">
    <location>
        <begin position="1"/>
        <end position="184"/>
    </location>
</feature>
<accession>A0AAD7SKY2</accession>
<dbReference type="Proteomes" id="UP001221898">
    <property type="component" value="Unassembled WGS sequence"/>
</dbReference>
<feature type="compositionally biased region" description="Basic and acidic residues" evidence="1">
    <location>
        <begin position="147"/>
        <end position="163"/>
    </location>
</feature>
<feature type="compositionally biased region" description="Basic residues" evidence="1">
    <location>
        <begin position="119"/>
        <end position="132"/>
    </location>
</feature>
<sequence length="184" mass="19932">MGRHTGRACSGLKRTGADQVSDGKPTSGGSSEEGAGVPDDVPNRDKTALAPRDMRNRLRRPRAASSRSLAETQRGTENRMRRRIACQSPRVTCSFANSRAPSRTLGARFARPGPGLNSRRARRPNRRTKPKPSPRGEVDPCRSATANERDGMGRFAVNRREAECSDNTCAGDNDGRRSGAGEDN</sequence>
<dbReference type="EMBL" id="JAINUG010000054">
    <property type="protein sequence ID" value="KAJ8404393.1"/>
    <property type="molecule type" value="Genomic_DNA"/>
</dbReference>
<proteinExistence type="predicted"/>
<protein>
    <submittedName>
        <fullName evidence="2">Uncharacterized protein</fullName>
    </submittedName>
</protein>
<feature type="compositionally biased region" description="Basic and acidic residues" evidence="1">
    <location>
        <begin position="173"/>
        <end position="184"/>
    </location>
</feature>
<dbReference type="AlphaFoldDB" id="A0AAD7SKY2"/>
<gene>
    <name evidence="2" type="ORF">AAFF_G00341660</name>
</gene>
<organism evidence="2 3">
    <name type="scientific">Aldrovandia affinis</name>
    <dbReference type="NCBI Taxonomy" id="143900"/>
    <lineage>
        <taxon>Eukaryota</taxon>
        <taxon>Metazoa</taxon>
        <taxon>Chordata</taxon>
        <taxon>Craniata</taxon>
        <taxon>Vertebrata</taxon>
        <taxon>Euteleostomi</taxon>
        <taxon>Actinopterygii</taxon>
        <taxon>Neopterygii</taxon>
        <taxon>Teleostei</taxon>
        <taxon>Notacanthiformes</taxon>
        <taxon>Halosauridae</taxon>
        <taxon>Aldrovandia</taxon>
    </lineage>
</organism>
<reference evidence="2" key="1">
    <citation type="journal article" date="2023" name="Science">
        <title>Genome structures resolve the early diversification of teleost fishes.</title>
        <authorList>
            <person name="Parey E."/>
            <person name="Louis A."/>
            <person name="Montfort J."/>
            <person name="Bouchez O."/>
            <person name="Roques C."/>
            <person name="Iampietro C."/>
            <person name="Lluch J."/>
            <person name="Castinel A."/>
            <person name="Donnadieu C."/>
            <person name="Desvignes T."/>
            <person name="Floi Bucao C."/>
            <person name="Jouanno E."/>
            <person name="Wen M."/>
            <person name="Mejri S."/>
            <person name="Dirks R."/>
            <person name="Jansen H."/>
            <person name="Henkel C."/>
            <person name="Chen W.J."/>
            <person name="Zahm M."/>
            <person name="Cabau C."/>
            <person name="Klopp C."/>
            <person name="Thompson A.W."/>
            <person name="Robinson-Rechavi M."/>
            <person name="Braasch I."/>
            <person name="Lecointre G."/>
            <person name="Bobe J."/>
            <person name="Postlethwait J.H."/>
            <person name="Berthelot C."/>
            <person name="Roest Crollius H."/>
            <person name="Guiguen Y."/>
        </authorList>
    </citation>
    <scope>NUCLEOTIDE SEQUENCE</scope>
    <source>
        <strain evidence="2">NC1722</strain>
    </source>
</reference>
<evidence type="ECO:0000313" key="2">
    <source>
        <dbReference type="EMBL" id="KAJ8404393.1"/>
    </source>
</evidence>
<feature type="compositionally biased region" description="Polar residues" evidence="1">
    <location>
        <begin position="89"/>
        <end position="101"/>
    </location>
</feature>
<evidence type="ECO:0000313" key="3">
    <source>
        <dbReference type="Proteomes" id="UP001221898"/>
    </source>
</evidence>
<name>A0AAD7SKY2_9TELE</name>
<comment type="caution">
    <text evidence="2">The sequence shown here is derived from an EMBL/GenBank/DDBJ whole genome shotgun (WGS) entry which is preliminary data.</text>
</comment>
<evidence type="ECO:0000256" key="1">
    <source>
        <dbReference type="SAM" id="MobiDB-lite"/>
    </source>
</evidence>
<keyword evidence="3" id="KW-1185">Reference proteome</keyword>
<feature type="compositionally biased region" description="Basic and acidic residues" evidence="1">
    <location>
        <begin position="41"/>
        <end position="56"/>
    </location>
</feature>